<protein>
    <submittedName>
        <fullName evidence="1">Uncharacterized protein</fullName>
    </submittedName>
</protein>
<dbReference type="RefSeq" id="WP_313544582.1">
    <property type="nucleotide sequence ID" value="NZ_CP134880.1"/>
</dbReference>
<dbReference type="AlphaFoldDB" id="A0AA96JGR4"/>
<dbReference type="KEGG" id="dcp:RN607_04290"/>
<accession>A0AA96JGR4</accession>
<gene>
    <name evidence="1" type="ORF">RN607_04290</name>
</gene>
<name>A0AA96JGR4_9MICO</name>
<organism evidence="1">
    <name type="scientific">Demequina capsici</name>
    <dbReference type="NCBI Taxonomy" id="3075620"/>
    <lineage>
        <taxon>Bacteria</taxon>
        <taxon>Bacillati</taxon>
        <taxon>Actinomycetota</taxon>
        <taxon>Actinomycetes</taxon>
        <taxon>Micrococcales</taxon>
        <taxon>Demequinaceae</taxon>
        <taxon>Demequina</taxon>
    </lineage>
</organism>
<proteinExistence type="predicted"/>
<sequence>MRADDLLEGPRGRRTCLELALAWGEVAGGTDELARAVFAMAQQLDVGAGSSRVVFTIAAGGGSFERANPEPTPTPGDVVSAWAALPIGSVDAAVLHAAVVTSVDRARYWQEPDGEDVLLAVPLVRPQIARVAAEIASAPAARWWDAPAARDEQWRVDFGYGADGAAAAPERTRPARAVLTRWQERTLAREAKAGRDAAAGEWSGPWWSIPPTGLTRTTRSTGARGPAGLAWVEDRLGWRRATVSRVPVREELRVYEVDGVEAWSELCRRYPLEVTASRRRTWALATGSASRWVIPDWARVARDYDAVHLTVLGYMRAATRAIPLAEGIATVIAGWSPDETWWLTDVVADPSSLERWAAVGDGEWVPAQV</sequence>
<reference evidence="1" key="1">
    <citation type="submission" date="2023-09" db="EMBL/GenBank/DDBJ databases">
        <title>Demequina sp. a novel bacteria isolated from Capsicum annuum.</title>
        <authorList>
            <person name="Humaira Z."/>
            <person name="Lee J."/>
            <person name="Cho D."/>
        </authorList>
    </citation>
    <scope>NUCLEOTIDE SEQUENCE</scope>
    <source>
        <strain evidence="1">PMTSA13</strain>
    </source>
</reference>
<evidence type="ECO:0000313" key="1">
    <source>
        <dbReference type="EMBL" id="WNM28229.1"/>
    </source>
</evidence>
<dbReference type="Proteomes" id="UP001303408">
    <property type="component" value="Chromosome"/>
</dbReference>
<dbReference type="EMBL" id="CP134880">
    <property type="protein sequence ID" value="WNM28229.1"/>
    <property type="molecule type" value="Genomic_DNA"/>
</dbReference>